<protein>
    <submittedName>
        <fullName evidence="4">Mad3/BUB1 homology region 1-domain-containing protein</fullName>
    </submittedName>
</protein>
<feature type="compositionally biased region" description="Acidic residues" evidence="2">
    <location>
        <begin position="869"/>
        <end position="888"/>
    </location>
</feature>
<evidence type="ECO:0000259" key="3">
    <source>
        <dbReference type="PROSITE" id="PS51489"/>
    </source>
</evidence>
<gene>
    <name evidence="4" type="ORF">BJ554DRAFT_1219</name>
</gene>
<dbReference type="OrthoDB" id="248495at2759"/>
<feature type="region of interest" description="Disordered" evidence="2">
    <location>
        <begin position="416"/>
        <end position="492"/>
    </location>
</feature>
<feature type="region of interest" description="Disordered" evidence="2">
    <location>
        <begin position="291"/>
        <end position="338"/>
    </location>
</feature>
<feature type="compositionally biased region" description="Low complexity" evidence="2">
    <location>
        <begin position="41"/>
        <end position="52"/>
    </location>
</feature>
<dbReference type="GO" id="GO:0005634">
    <property type="term" value="C:nucleus"/>
    <property type="evidence" value="ECO:0007669"/>
    <property type="project" value="TreeGrafter"/>
</dbReference>
<feature type="compositionally biased region" description="Low complexity" evidence="2">
    <location>
        <begin position="465"/>
        <end position="492"/>
    </location>
</feature>
<dbReference type="FunFam" id="1.25.40.430:FF:000003">
    <property type="entry name" value="Checkpoint serine/threonine-protein kinase BUB1"/>
    <property type="match status" value="1"/>
</dbReference>
<feature type="coiled-coil region" evidence="1">
    <location>
        <begin position="567"/>
        <end position="612"/>
    </location>
</feature>
<keyword evidence="1" id="KW-0175">Coiled coil</keyword>
<organism evidence="4 5">
    <name type="scientific">Olpidium bornovanus</name>
    <dbReference type="NCBI Taxonomy" id="278681"/>
    <lineage>
        <taxon>Eukaryota</taxon>
        <taxon>Fungi</taxon>
        <taxon>Fungi incertae sedis</taxon>
        <taxon>Olpidiomycota</taxon>
        <taxon>Olpidiomycotina</taxon>
        <taxon>Olpidiomycetes</taxon>
        <taxon>Olpidiales</taxon>
        <taxon>Olpidiaceae</taxon>
        <taxon>Olpidium</taxon>
    </lineage>
</organism>
<name>A0A8H7ZSQ5_9FUNG</name>
<dbReference type="EMBL" id="JAEFCI010008332">
    <property type="protein sequence ID" value="KAG5458535.1"/>
    <property type="molecule type" value="Genomic_DNA"/>
</dbReference>
<feature type="region of interest" description="Disordered" evidence="2">
    <location>
        <begin position="839"/>
        <end position="920"/>
    </location>
</feature>
<dbReference type="PROSITE" id="PS51489">
    <property type="entry name" value="BUB1_N"/>
    <property type="match status" value="1"/>
</dbReference>
<dbReference type="InterPro" id="IPR015661">
    <property type="entry name" value="Bub1/Mad3"/>
</dbReference>
<evidence type="ECO:0000256" key="2">
    <source>
        <dbReference type="SAM" id="MobiDB-lite"/>
    </source>
</evidence>
<dbReference type="GO" id="GO:0007094">
    <property type="term" value="P:mitotic spindle assembly checkpoint signaling"/>
    <property type="evidence" value="ECO:0007669"/>
    <property type="project" value="InterPro"/>
</dbReference>
<evidence type="ECO:0000313" key="5">
    <source>
        <dbReference type="Proteomes" id="UP000673691"/>
    </source>
</evidence>
<dbReference type="Proteomes" id="UP000673691">
    <property type="component" value="Unassembled WGS sequence"/>
</dbReference>
<dbReference type="GO" id="GO:0032991">
    <property type="term" value="C:protein-containing complex"/>
    <property type="evidence" value="ECO:0007669"/>
    <property type="project" value="UniProtKB-ARBA"/>
</dbReference>
<accession>A0A8H7ZSQ5</accession>
<keyword evidence="5" id="KW-1185">Reference proteome</keyword>
<dbReference type="GO" id="GO:0051754">
    <property type="term" value="P:meiotic sister chromatid cohesion, centromeric"/>
    <property type="evidence" value="ECO:0007669"/>
    <property type="project" value="TreeGrafter"/>
</dbReference>
<feature type="compositionally biased region" description="Basic and acidic residues" evidence="2">
    <location>
        <begin position="442"/>
        <end position="460"/>
    </location>
</feature>
<feature type="compositionally biased region" description="Polar residues" evidence="2">
    <location>
        <begin position="313"/>
        <end position="338"/>
    </location>
</feature>
<sequence length="920" mass="100834">MGGRGGGGALFQTPAASFLRRPAALQRRVIFGENACLRTEGPAAPASPATGRPSRRRAGSGGSREFPSRRPATAMLTAATPGEAHDLGAARHGEEQAGAHAEPLITEFADFEHAKENILPLREGRSAAALSLLFGPRSPAGTSSSGVAEALLAGHAAFNEELEGIDEQDDPLDVYARYIRWTVENYPQGNTPGSKLVPLLEQATRVFRDDARYRNDPRYLKIWLLYARNIQSPKDVYAYLMSNSIGTDIAAYYEDYAECLEKEGRKARPLDRLSRRYKEFQYRVARAAAEDDTPEFPEIDPARAERSVLGTKSHPSSSRSVHNNVTSSALPSASSTVQRSAASRSSFSVFVGLEGTAERKRDKSMPWKDLGTDHSRRKENIREAAPWQGAKLPQSAACAPPRPAEQFKIFREEPGKLTRSVVSQPEEARRDVQIPPANEQQVLRESKTETETSRLMKDPLRNFYSAQVATSASPPSAASPASDARPSAASPASGARLSAAFVASDRRAIHPPVPPTHGDSVKEKVTGDLQVNLDLIYQDGQEFQFEEVRLAAVGTFDLDGPEVPPWSRTAELENRELEETSRREEERQRIEFEEQQRLLSEESRRREKEERAKCDFEIERLRTEEETGRLRIGQEAEILKPAEAEVCLRIGTEVLDIGSRNNVQTTNEVAVGVHGKHPAQVNMHPHDPHHKAYLAGLGTERVSASEASSTTDFTKVTNLENKGKGPASPTINTKAALADIMEMFSQPLKNELEEASYCHAENGGQPRTARHDENEPVFRRASANPAAAGDHPHVGTASRVPLGIKQPTVVSTSSGRSFTVFRDEDADSARPVVLRASDPAAHFNGGRTPMHELRPDGERDVAPRSVPADELEWDEDDEDSALDGDNDDRDFQTLGAHFDDARVPASEDLGYATGSIGESH</sequence>
<dbReference type="Gene3D" id="1.25.40.430">
    <property type="match status" value="1"/>
</dbReference>
<dbReference type="SMART" id="SM00777">
    <property type="entry name" value="Mad3_BUB1_I"/>
    <property type="match status" value="1"/>
</dbReference>
<dbReference type="GO" id="GO:0004672">
    <property type="term" value="F:protein kinase activity"/>
    <property type="evidence" value="ECO:0007669"/>
    <property type="project" value="TreeGrafter"/>
</dbReference>
<feature type="non-terminal residue" evidence="4">
    <location>
        <position position="920"/>
    </location>
</feature>
<evidence type="ECO:0000256" key="1">
    <source>
        <dbReference type="SAM" id="Coils"/>
    </source>
</evidence>
<feature type="domain" description="BUB1 N-terminal" evidence="3">
    <location>
        <begin position="158"/>
        <end position="335"/>
    </location>
</feature>
<feature type="compositionally biased region" description="Basic and acidic residues" evidence="2">
    <location>
        <begin position="849"/>
        <end position="862"/>
    </location>
</feature>
<dbReference type="Pfam" id="PF08311">
    <property type="entry name" value="Mad3_BUB1_I"/>
    <property type="match status" value="1"/>
</dbReference>
<feature type="region of interest" description="Disordered" evidence="2">
    <location>
        <begin position="36"/>
        <end position="72"/>
    </location>
</feature>
<dbReference type="PANTHER" id="PTHR14030">
    <property type="entry name" value="MITOTIC CHECKPOINT SERINE/THREONINE-PROTEIN KINASE BUB1"/>
    <property type="match status" value="1"/>
</dbReference>
<proteinExistence type="predicted"/>
<reference evidence="4 5" key="1">
    <citation type="journal article" name="Sci. Rep.">
        <title>Genome-scale phylogenetic analyses confirm Olpidium as the closest living zoosporic fungus to the non-flagellated, terrestrial fungi.</title>
        <authorList>
            <person name="Chang Y."/>
            <person name="Rochon D."/>
            <person name="Sekimoto S."/>
            <person name="Wang Y."/>
            <person name="Chovatia M."/>
            <person name="Sandor L."/>
            <person name="Salamov A."/>
            <person name="Grigoriev I.V."/>
            <person name="Stajich J.E."/>
            <person name="Spatafora J.W."/>
        </authorList>
    </citation>
    <scope>NUCLEOTIDE SEQUENCE [LARGE SCALE GENOMIC DNA]</scope>
    <source>
        <strain evidence="4">S191</strain>
    </source>
</reference>
<dbReference type="InterPro" id="IPR013212">
    <property type="entry name" value="Mad3/Bub1_I"/>
</dbReference>
<comment type="caution">
    <text evidence="4">The sequence shown here is derived from an EMBL/GenBank/DDBJ whole genome shotgun (WGS) entry which is preliminary data.</text>
</comment>
<dbReference type="PANTHER" id="PTHR14030:SF4">
    <property type="entry name" value="BUB1 KINASE, ISOFORM A-RELATED"/>
    <property type="match status" value="1"/>
</dbReference>
<evidence type="ECO:0000313" key="4">
    <source>
        <dbReference type="EMBL" id="KAG5458535.1"/>
    </source>
</evidence>
<dbReference type="AlphaFoldDB" id="A0A8H7ZSQ5"/>